<dbReference type="AlphaFoldDB" id="A0A7G6E883"/>
<sequence>MEPSAGKHRVIFVTDGDDIARKAVEKAVSNIGGRCISASAGNPTPISGQQLIDLVKKANHDPVVVMVDDKGSCRKGKGEEVLEYVAQHPDIEVIGVLAVASNTESIEGIHVDYAVTKNKEVVDVPVDKCGNPAYNNDALMGDTVDVLNELEDVIPVVVGIGDIGKMEGKDSAYKGAEITTKALELVIKNWEAQQCDHNNTTI</sequence>
<accession>A0A7G6E883</accession>
<evidence type="ECO:0000313" key="2">
    <source>
        <dbReference type="Proteomes" id="UP000515847"/>
    </source>
</evidence>
<dbReference type="Proteomes" id="UP000515847">
    <property type="component" value="Chromosome"/>
</dbReference>
<evidence type="ECO:0000313" key="1">
    <source>
        <dbReference type="EMBL" id="QNB48287.1"/>
    </source>
</evidence>
<reference evidence="1 2" key="1">
    <citation type="journal article" date="2019" name="Front. Microbiol.">
        <title>Thermoanaerosceptrum fracticalcis gen. nov. sp. nov., a Novel Fumarate-Fermenting Microorganism From a Deep Fractured Carbonate Aquifer of the US Great Basin.</title>
        <authorList>
            <person name="Hamilton-Brehm S.D."/>
            <person name="Stewart L.E."/>
            <person name="Zavarin M."/>
            <person name="Caldwell M."/>
            <person name="Lawson P.A."/>
            <person name="Onstott T.C."/>
            <person name="Grzymski J."/>
            <person name="Neveux I."/>
            <person name="Lollar B.S."/>
            <person name="Russell C.E."/>
            <person name="Moser D.P."/>
        </authorList>
    </citation>
    <scope>NUCLEOTIDE SEQUENCE [LARGE SCALE GENOMIC DNA]</scope>
    <source>
        <strain evidence="1 2">DRI-13</strain>
    </source>
</reference>
<proteinExistence type="predicted"/>
<keyword evidence="2" id="KW-1185">Reference proteome</keyword>
<dbReference type="OrthoDB" id="1679631at2"/>
<dbReference type="EMBL" id="CP045798">
    <property type="protein sequence ID" value="QNB48287.1"/>
    <property type="molecule type" value="Genomic_DNA"/>
</dbReference>
<name>A0A7G6E883_THEFR</name>
<gene>
    <name evidence="1" type="ORF">BR63_04120</name>
</gene>
<organism evidence="1 2">
    <name type="scientific">Thermanaerosceptrum fracticalcis</name>
    <dbReference type="NCBI Taxonomy" id="1712410"/>
    <lineage>
        <taxon>Bacteria</taxon>
        <taxon>Bacillati</taxon>
        <taxon>Bacillota</taxon>
        <taxon>Clostridia</taxon>
        <taxon>Eubacteriales</taxon>
        <taxon>Peptococcaceae</taxon>
        <taxon>Thermanaerosceptrum</taxon>
    </lineage>
</organism>
<protein>
    <submittedName>
        <fullName evidence="1">Stage V sporulation protein AE</fullName>
    </submittedName>
</protein>
<dbReference type="InterPro" id="IPR025914">
    <property type="entry name" value="SpoVAE"/>
</dbReference>
<dbReference type="KEGG" id="tfr:BR63_04120"/>
<dbReference type="Pfam" id="PF14097">
    <property type="entry name" value="SpoVAE"/>
    <property type="match status" value="1"/>
</dbReference>